<accession>A0A6N8L432</accession>
<dbReference type="PANTHER" id="PTHR34978">
    <property type="entry name" value="POSSIBLE SENSOR-TRANSDUCER PROTEIN BLAR"/>
    <property type="match status" value="1"/>
</dbReference>
<evidence type="ECO:0000313" key="3">
    <source>
        <dbReference type="EMBL" id="MVZ64057.1"/>
    </source>
</evidence>
<organism evidence="3 4">
    <name type="scientific">Sphingobacterium humi</name>
    <dbReference type="NCBI Taxonomy" id="1796905"/>
    <lineage>
        <taxon>Bacteria</taxon>
        <taxon>Pseudomonadati</taxon>
        <taxon>Bacteroidota</taxon>
        <taxon>Sphingobacteriia</taxon>
        <taxon>Sphingobacteriales</taxon>
        <taxon>Sphingobacteriaceae</taxon>
        <taxon>Sphingobacterium</taxon>
    </lineage>
</organism>
<reference evidence="3 4" key="1">
    <citation type="submission" date="2019-12" db="EMBL/GenBank/DDBJ databases">
        <authorList>
            <person name="Dong K."/>
        </authorList>
    </citation>
    <scope>NUCLEOTIDE SEQUENCE [LARGE SCALE GENOMIC DNA]</scope>
    <source>
        <strain evidence="3 4">JCM 31225</strain>
    </source>
</reference>
<feature type="transmembrane region" description="Helical" evidence="1">
    <location>
        <begin position="49"/>
        <end position="68"/>
    </location>
</feature>
<feature type="domain" description="Peptidase M56" evidence="2">
    <location>
        <begin position="73"/>
        <end position="294"/>
    </location>
</feature>
<name>A0A6N8L432_9SPHI</name>
<feature type="transmembrane region" description="Helical" evidence="1">
    <location>
        <begin position="102"/>
        <end position="122"/>
    </location>
</feature>
<dbReference type="Proteomes" id="UP000435036">
    <property type="component" value="Unassembled WGS sequence"/>
</dbReference>
<dbReference type="InterPro" id="IPR008756">
    <property type="entry name" value="Peptidase_M56"/>
</dbReference>
<keyword evidence="1" id="KW-0472">Membrane</keyword>
<dbReference type="RefSeq" id="WP_160370774.1">
    <property type="nucleotide sequence ID" value="NZ_WSQA01000019.1"/>
</dbReference>
<keyword evidence="1" id="KW-0812">Transmembrane</keyword>
<dbReference type="EMBL" id="WSQA01000019">
    <property type="protein sequence ID" value="MVZ64057.1"/>
    <property type="molecule type" value="Genomic_DNA"/>
</dbReference>
<feature type="transmembrane region" description="Helical" evidence="1">
    <location>
        <begin position="20"/>
        <end position="37"/>
    </location>
</feature>
<evidence type="ECO:0000256" key="1">
    <source>
        <dbReference type="SAM" id="Phobius"/>
    </source>
</evidence>
<proteinExistence type="predicted"/>
<keyword evidence="1" id="KW-1133">Transmembrane helix</keyword>
<sequence>MEILLYKTITAIGWSMLHSIWQGAILYILLCIAMLALPKMHARGKFNLAFIFQGLMVVGFISSFSYYYQLPLAETDSLTIHADLMAQYLQQVPQHAFALESLFPYLFIIYLLGLGIHTLLLTRSYLQLRKLKYKGLHGSPLDWQAQFEKTKALLGISGYVPLFLSQRISVPITIGFIKPMVLFPLAYANQMAIEQVEAILLHELAHIKRKDYLLNLIKVTIETMLFFNPFTWAFSKIMEREREHACDDMVLELVDKPLTYAHALVELETLRQEKNHPLSMAATGRNNLFKRIKRITKMETNYISVKQQLLALLISSVALISLVWLLPSQELQAAEPEKVQLQTVKAPLVPLAALAPVQDTTKKKKVKTQQVIVNSRADSLALPKEVQAKLKSIKEQSKDIEKHFNSPEWKERMAFIEKNAQSIQEHFNSPEWKEKIEKMTQKIEAQFDSPEWKAKMKEIEKQGKEIEKYYNSPEWKEKIAKIEREASKVEAYFESPEWKEKIKKIEETGKDIDKYFKSEEWKKKEKELKALQNSTEL</sequence>
<evidence type="ECO:0000259" key="2">
    <source>
        <dbReference type="Pfam" id="PF05569"/>
    </source>
</evidence>
<gene>
    <name evidence="3" type="ORF">GQF63_18690</name>
</gene>
<dbReference type="Pfam" id="PF05569">
    <property type="entry name" value="Peptidase_M56"/>
    <property type="match status" value="1"/>
</dbReference>
<dbReference type="CDD" id="cd07341">
    <property type="entry name" value="M56_BlaR1_MecR1_like"/>
    <property type="match status" value="1"/>
</dbReference>
<dbReference type="PANTHER" id="PTHR34978:SF3">
    <property type="entry name" value="SLR0241 PROTEIN"/>
    <property type="match status" value="1"/>
</dbReference>
<dbReference type="AlphaFoldDB" id="A0A6N8L432"/>
<keyword evidence="4" id="KW-1185">Reference proteome</keyword>
<evidence type="ECO:0000313" key="4">
    <source>
        <dbReference type="Proteomes" id="UP000435036"/>
    </source>
</evidence>
<dbReference type="InterPro" id="IPR052173">
    <property type="entry name" value="Beta-lactam_resp_regulator"/>
</dbReference>
<comment type="caution">
    <text evidence="3">The sequence shown here is derived from an EMBL/GenBank/DDBJ whole genome shotgun (WGS) entry which is preliminary data.</text>
</comment>
<protein>
    <recommendedName>
        <fullName evidence="2">Peptidase M56 domain-containing protein</fullName>
    </recommendedName>
</protein>
<dbReference type="OrthoDB" id="15218at2"/>